<comment type="similarity">
    <text evidence="2 3">Belongs to the peptidase S26 family.</text>
</comment>
<dbReference type="RefSeq" id="WP_380759435.1">
    <property type="nucleotide sequence ID" value="NZ_JBHSRF010000061.1"/>
</dbReference>
<dbReference type="PANTHER" id="PTHR43390">
    <property type="entry name" value="SIGNAL PEPTIDASE I"/>
    <property type="match status" value="1"/>
</dbReference>
<feature type="domain" description="Peptidase S26" evidence="5">
    <location>
        <begin position="52"/>
        <end position="211"/>
    </location>
</feature>
<dbReference type="InterPro" id="IPR036286">
    <property type="entry name" value="LexA/Signal_pep-like_sf"/>
</dbReference>
<dbReference type="InterPro" id="IPR000223">
    <property type="entry name" value="Pept_S26A_signal_pept_1"/>
</dbReference>
<organism evidence="6 7">
    <name type="scientific">Sphaerisporangium aureirubrum</name>
    <dbReference type="NCBI Taxonomy" id="1544736"/>
    <lineage>
        <taxon>Bacteria</taxon>
        <taxon>Bacillati</taxon>
        <taxon>Actinomycetota</taxon>
        <taxon>Actinomycetes</taxon>
        <taxon>Streptosporangiales</taxon>
        <taxon>Streptosporangiaceae</taxon>
        <taxon>Sphaerisporangium</taxon>
    </lineage>
</organism>
<keyword evidence="3" id="KW-0812">Transmembrane</keyword>
<accession>A0ABW1NQH4</accession>
<evidence type="ECO:0000313" key="6">
    <source>
        <dbReference type="EMBL" id="MFC6085371.1"/>
    </source>
</evidence>
<evidence type="ECO:0000259" key="5">
    <source>
        <dbReference type="Pfam" id="PF10502"/>
    </source>
</evidence>
<feature type="transmembrane region" description="Helical" evidence="3">
    <location>
        <begin position="55"/>
        <end position="78"/>
    </location>
</feature>
<name>A0ABW1NQH4_9ACTN</name>
<feature type="region of interest" description="Disordered" evidence="4">
    <location>
        <begin position="1"/>
        <end position="48"/>
    </location>
</feature>
<evidence type="ECO:0000313" key="7">
    <source>
        <dbReference type="Proteomes" id="UP001596137"/>
    </source>
</evidence>
<keyword evidence="3 6" id="KW-0378">Hydrolase</keyword>
<dbReference type="EC" id="3.4.21.89" evidence="3"/>
<keyword evidence="3" id="KW-0472">Membrane</keyword>
<sequence length="229" mass="24626">MTVTDSSSDDPTPSAEATSGAPAPSPEATAGPPEAPQDAGSPPARPRRSGWRESVLLIASGVIAALLVHLFVLDSFWIPSESMEQTLQINDRVIVNKLSGDVGRGEIVVFKGWDDTPTIKRVIGIAGDHVKCCDPQGRISVNGTPLIEDAYLHPQDFPSQSKFDVTVPPGRLWLMGDHRAASEDSRAYMDDPHKGTIATSAVVGRAFARYWPFSRLTTLPVPEAFSKIP</sequence>
<dbReference type="InterPro" id="IPR019533">
    <property type="entry name" value="Peptidase_S26"/>
</dbReference>
<dbReference type="Proteomes" id="UP001596137">
    <property type="component" value="Unassembled WGS sequence"/>
</dbReference>
<comment type="caution">
    <text evidence="6">The sequence shown here is derived from an EMBL/GenBank/DDBJ whole genome shotgun (WGS) entry which is preliminary data.</text>
</comment>
<dbReference type="SUPFAM" id="SSF51306">
    <property type="entry name" value="LexA/Signal peptidase"/>
    <property type="match status" value="1"/>
</dbReference>
<keyword evidence="7" id="KW-1185">Reference proteome</keyword>
<dbReference type="PANTHER" id="PTHR43390:SF1">
    <property type="entry name" value="CHLOROPLAST PROCESSING PEPTIDASE"/>
    <property type="match status" value="1"/>
</dbReference>
<comment type="subcellular location">
    <subcellularLocation>
        <location evidence="1">Cell membrane</location>
        <topology evidence="1">Single-pass type II membrane protein</topology>
    </subcellularLocation>
    <subcellularLocation>
        <location evidence="3">Membrane</location>
        <topology evidence="3">Single-pass type II membrane protein</topology>
    </subcellularLocation>
</comment>
<dbReference type="PRINTS" id="PR00727">
    <property type="entry name" value="LEADERPTASE"/>
</dbReference>
<dbReference type="NCBIfam" id="TIGR02227">
    <property type="entry name" value="sigpep_I_bact"/>
    <property type="match status" value="1"/>
</dbReference>
<keyword evidence="3" id="KW-0645">Protease</keyword>
<comment type="catalytic activity">
    <reaction evidence="3">
        <text>Cleavage of hydrophobic, N-terminal signal or leader sequences from secreted and periplasmic proteins.</text>
        <dbReference type="EC" id="3.4.21.89"/>
    </reaction>
</comment>
<evidence type="ECO:0000256" key="1">
    <source>
        <dbReference type="ARBA" id="ARBA00004401"/>
    </source>
</evidence>
<proteinExistence type="inferred from homology"/>
<keyword evidence="3" id="KW-1133">Transmembrane helix</keyword>
<dbReference type="Gene3D" id="2.10.109.10">
    <property type="entry name" value="Umud Fragment, subunit A"/>
    <property type="match status" value="1"/>
</dbReference>
<dbReference type="Pfam" id="PF10502">
    <property type="entry name" value="Peptidase_S26"/>
    <property type="match status" value="1"/>
</dbReference>
<dbReference type="EMBL" id="JBHSRF010000061">
    <property type="protein sequence ID" value="MFC6085371.1"/>
    <property type="molecule type" value="Genomic_DNA"/>
</dbReference>
<evidence type="ECO:0000256" key="4">
    <source>
        <dbReference type="SAM" id="MobiDB-lite"/>
    </source>
</evidence>
<protein>
    <recommendedName>
        <fullName evidence="3">Signal peptidase I</fullName>
        <ecNumber evidence="3">3.4.21.89</ecNumber>
    </recommendedName>
</protein>
<dbReference type="GO" id="GO:0009003">
    <property type="term" value="F:signal peptidase activity"/>
    <property type="evidence" value="ECO:0007669"/>
    <property type="project" value="UniProtKB-EC"/>
</dbReference>
<evidence type="ECO:0000256" key="3">
    <source>
        <dbReference type="RuleBase" id="RU362042"/>
    </source>
</evidence>
<feature type="compositionally biased region" description="Low complexity" evidence="4">
    <location>
        <begin position="1"/>
        <end position="14"/>
    </location>
</feature>
<dbReference type="CDD" id="cd06530">
    <property type="entry name" value="S26_SPase_I"/>
    <property type="match status" value="1"/>
</dbReference>
<evidence type="ECO:0000256" key="2">
    <source>
        <dbReference type="ARBA" id="ARBA00009370"/>
    </source>
</evidence>
<gene>
    <name evidence="6" type="primary">lepB</name>
    <name evidence="6" type="ORF">ACFP1K_29685</name>
</gene>
<reference evidence="7" key="1">
    <citation type="journal article" date="2019" name="Int. J. Syst. Evol. Microbiol.">
        <title>The Global Catalogue of Microorganisms (GCM) 10K type strain sequencing project: providing services to taxonomists for standard genome sequencing and annotation.</title>
        <authorList>
            <consortium name="The Broad Institute Genomics Platform"/>
            <consortium name="The Broad Institute Genome Sequencing Center for Infectious Disease"/>
            <person name="Wu L."/>
            <person name="Ma J."/>
        </authorList>
    </citation>
    <scope>NUCLEOTIDE SEQUENCE [LARGE SCALE GENOMIC DNA]</scope>
    <source>
        <strain evidence="7">JCM 30346</strain>
    </source>
</reference>